<evidence type="ECO:0000256" key="5">
    <source>
        <dbReference type="ARBA" id="ARBA00011820"/>
    </source>
</evidence>
<dbReference type="EC" id="4.1.2.13" evidence="15"/>
<feature type="binding site" evidence="15">
    <location>
        <position position="264"/>
    </location>
    <ligand>
        <name>Mg(2+)</name>
        <dbReference type="ChEBI" id="CHEBI:18420"/>
        <label>2</label>
    </ligand>
</feature>
<dbReference type="Pfam" id="PF01950">
    <property type="entry name" value="FBPase_3"/>
    <property type="match status" value="1"/>
</dbReference>
<gene>
    <name evidence="15" type="primary">fbp</name>
    <name evidence="16" type="ORF">QA636_31910</name>
</gene>
<feature type="active site" description="Proton acceptor; for FBP phosphatase activity" evidence="15">
    <location>
        <position position="35"/>
    </location>
</feature>
<comment type="catalytic activity">
    <reaction evidence="1 15">
        <text>beta-D-fructose 1,6-bisphosphate + H2O = beta-D-fructose 6-phosphate + phosphate</text>
        <dbReference type="Rhea" id="RHEA:11064"/>
        <dbReference type="ChEBI" id="CHEBI:15377"/>
        <dbReference type="ChEBI" id="CHEBI:32966"/>
        <dbReference type="ChEBI" id="CHEBI:43474"/>
        <dbReference type="ChEBI" id="CHEBI:57634"/>
        <dbReference type="EC" id="3.1.3.11"/>
    </reaction>
</comment>
<accession>A0ABY8JA67</accession>
<protein>
    <recommendedName>
        <fullName evidence="7 15">Fructose-1,6-bisphosphate aldolase/phosphatase</fullName>
        <shortName evidence="15">FBP A/P</shortName>
        <shortName evidence="15">FBP aldolase/phosphatase</shortName>
        <ecNumber evidence="6 15">3.1.3.11</ecNumber>
        <ecNumber evidence="15">4.1.2.13</ecNumber>
    </recommendedName>
</protein>
<feature type="binding site" evidence="15">
    <location>
        <position position="42"/>
    </location>
    <ligand>
        <name>dihydroxyacetone phosphate</name>
        <dbReference type="ChEBI" id="CHEBI:57642"/>
    </ligand>
</feature>
<keyword evidence="8 15" id="KW-0312">Gluconeogenesis</keyword>
<evidence type="ECO:0000256" key="1">
    <source>
        <dbReference type="ARBA" id="ARBA00001273"/>
    </source>
</evidence>
<feature type="active site" description="Proton donor/acceptor; for FBP aldolase activity" evidence="15">
    <location>
        <position position="259"/>
    </location>
</feature>
<feature type="active site" description="Schiff-base intermediate with DHAP; for FBP aldolase activity" evidence="15">
    <location>
        <position position="262"/>
    </location>
</feature>
<evidence type="ECO:0000256" key="2">
    <source>
        <dbReference type="ARBA" id="ARBA00001946"/>
    </source>
</evidence>
<evidence type="ECO:0000313" key="17">
    <source>
        <dbReference type="Proteomes" id="UP001221546"/>
    </source>
</evidence>
<evidence type="ECO:0000256" key="14">
    <source>
        <dbReference type="ARBA" id="ARBA00023277"/>
    </source>
</evidence>
<name>A0ABY8JA67_9BRAD</name>
<feature type="binding site" evidence="15">
    <location>
        <position position="263"/>
    </location>
    <ligand>
        <name>Mg(2+)</name>
        <dbReference type="ChEBI" id="CHEBI:18420"/>
        <label>4</label>
    </ligand>
</feature>
<organism evidence="16 17">
    <name type="scientific">Bradyrhizobium brasilense</name>
    <dbReference type="NCBI Taxonomy" id="1419277"/>
    <lineage>
        <taxon>Bacteria</taxon>
        <taxon>Pseudomonadati</taxon>
        <taxon>Pseudomonadota</taxon>
        <taxon>Alphaproteobacteria</taxon>
        <taxon>Hyphomicrobiales</taxon>
        <taxon>Nitrobacteraceae</taxon>
        <taxon>Bradyrhizobium</taxon>
    </lineage>
</organism>
<comment type="similarity">
    <text evidence="4 15">Belongs to the FBP aldolase/phosphatase family.</text>
</comment>
<dbReference type="EMBL" id="CP121646">
    <property type="protein sequence ID" value="WFU62069.1"/>
    <property type="molecule type" value="Genomic_DNA"/>
</dbReference>
<feature type="binding site" evidence="15">
    <location>
        <position position="264"/>
    </location>
    <ligand>
        <name>Mg(2+)</name>
        <dbReference type="ChEBI" id="CHEBI:18420"/>
        <label>3</label>
    </ligand>
</feature>
<evidence type="ECO:0000256" key="15">
    <source>
        <dbReference type="HAMAP-Rule" id="MF_02067"/>
    </source>
</evidence>
<dbReference type="PANTHER" id="PTHR38341:SF1">
    <property type="entry name" value="FRUCTOSE-1,6-BISPHOSPHATE ALDOLASE_PHOSPHATASE"/>
    <property type="match status" value="1"/>
</dbReference>
<dbReference type="EC" id="3.1.3.11" evidence="6 15"/>
<comment type="cofactor">
    <cofactor evidence="2 15">
        <name>Mg(2+)</name>
        <dbReference type="ChEBI" id="CHEBI:18420"/>
    </cofactor>
</comment>
<keyword evidence="11 15" id="KW-0460">Magnesium</keyword>
<feature type="binding site" description="in other chain" evidence="15">
    <location>
        <position position="114"/>
    </location>
    <ligand>
        <name>beta-D-fructose 1,6-bisphosphate</name>
        <dbReference type="ChEBI" id="CHEBI:32966"/>
        <note>ligand shared between dimeric partners</note>
    </ligand>
</feature>
<evidence type="ECO:0000256" key="12">
    <source>
        <dbReference type="ARBA" id="ARBA00023239"/>
    </source>
</evidence>
<comment type="domain">
    <text evidence="15">Consists of a single catalytic domain, but remodels its active-site architecture via a large structural change to exhibit dual activities.</text>
</comment>
<sequence>MSAPSPPAQRAPRRRRCAAVGGMLMKLTISVIKADIGSVGGHTKPSARMMAAVEGEVAKAIENGLLIDGFVRHTGDDIAIIMTHTRGEGSSEVHQFAWKTFLAATAVAKTSGLYGAGQDLLVDAPSGNVRGAGPAVAELSFDHSLSGARPAESFMVFAADKCGPGAYNLPLYLAFADPMYCAGLMLPPMIKGFRFHIIDMDNTAGDSVIELDAPADGYHIAALLRDNERFGIDRIVSKTYGEVAVAVSAQRLHSIAGKYTGKDDPVAVVRNQGIFAAPEEIISPFTKAHFVGGDARGSHVMPLMPVPLNTPVTGMYCLPIVSCVGFSIDRDGKFSESYTDFFDNLAWDEVRQRAQRKAIEMRSQGWSGAAMLPYSELEYGGFRDTVSGLLKRFRLREEPKPQAAE</sequence>
<feature type="binding site" description="in other chain" evidence="15">
    <location>
        <begin position="127"/>
        <end position="128"/>
    </location>
    <ligand>
        <name>beta-D-fructose 1,6-bisphosphate</name>
        <dbReference type="ChEBI" id="CHEBI:32966"/>
        <note>ligand shared between dimeric partners</note>
    </ligand>
</feature>
<dbReference type="PANTHER" id="PTHR38341">
    <property type="entry name" value="FRUCTOSE-1,6-BISPHOSPHATE ALDOLASE/PHOSPHATASE"/>
    <property type="match status" value="1"/>
</dbReference>
<evidence type="ECO:0000256" key="3">
    <source>
        <dbReference type="ARBA" id="ARBA00004742"/>
    </source>
</evidence>
<feature type="binding site" evidence="15">
    <location>
        <position position="118"/>
    </location>
    <ligand>
        <name>Mg(2+)</name>
        <dbReference type="ChEBI" id="CHEBI:18420"/>
        <label>1</label>
    </ligand>
</feature>
<proteinExistence type="inferred from homology"/>
<feature type="binding site" description="in other chain" evidence="15">
    <location>
        <position position="296"/>
    </location>
    <ligand>
        <name>beta-D-fructose 1,6-bisphosphate</name>
        <dbReference type="ChEBI" id="CHEBI:32966"/>
        <note>ligand shared between dimeric partners</note>
    </ligand>
</feature>
<dbReference type="HAMAP" id="MF_02067">
    <property type="entry name" value="FBP_aldolase_phosphatase"/>
    <property type="match status" value="1"/>
</dbReference>
<feature type="binding site" evidence="15">
    <location>
        <position position="262"/>
    </location>
    <ligand>
        <name>Mg(2+)</name>
        <dbReference type="ChEBI" id="CHEBI:18420"/>
        <label>3</label>
    </ligand>
</feature>
<evidence type="ECO:0000313" key="16">
    <source>
        <dbReference type="EMBL" id="WFU62069.1"/>
    </source>
</evidence>
<keyword evidence="9 15" id="KW-0479">Metal-binding</keyword>
<evidence type="ECO:0000256" key="6">
    <source>
        <dbReference type="ARBA" id="ARBA00013093"/>
    </source>
</evidence>
<dbReference type="InterPro" id="IPR002803">
    <property type="entry name" value="FBPase_V"/>
</dbReference>
<evidence type="ECO:0000256" key="4">
    <source>
        <dbReference type="ARBA" id="ARBA00010693"/>
    </source>
</evidence>
<keyword evidence="13 15" id="KW-0704">Schiff base</keyword>
<evidence type="ECO:0000256" key="8">
    <source>
        <dbReference type="ARBA" id="ARBA00022432"/>
    </source>
</evidence>
<feature type="binding site" evidence="15">
    <location>
        <position position="76"/>
    </location>
    <ligand>
        <name>Mg(2+)</name>
        <dbReference type="ChEBI" id="CHEBI:18420"/>
        <label>2</label>
    </ligand>
</feature>
<evidence type="ECO:0000256" key="9">
    <source>
        <dbReference type="ARBA" id="ARBA00022723"/>
    </source>
</evidence>
<dbReference type="PIRSF" id="PIRSF015647">
    <property type="entry name" value="FBPtase_archl"/>
    <property type="match status" value="1"/>
</dbReference>
<comment type="pathway">
    <text evidence="3 15">Carbohydrate biosynthesis; gluconeogenesis.</text>
</comment>
<dbReference type="RefSeq" id="WP_283805954.1">
    <property type="nucleotide sequence ID" value="NZ_CP121646.1"/>
</dbReference>
<feature type="binding site" description="in other chain" evidence="15">
    <location>
        <position position="161"/>
    </location>
    <ligand>
        <name>beta-D-fructose 1,6-bisphosphate</name>
        <dbReference type="ChEBI" id="CHEBI:32966"/>
        <note>ligand shared between dimeric partners</note>
    </ligand>
</feature>
<keyword evidence="17" id="KW-1185">Reference proteome</keyword>
<evidence type="ECO:0000256" key="7">
    <source>
        <dbReference type="ARBA" id="ARBA00018635"/>
    </source>
</evidence>
<feature type="binding site" evidence="15">
    <location>
        <position position="263"/>
    </location>
    <ligand>
        <name>Mg(2+)</name>
        <dbReference type="ChEBI" id="CHEBI:18420"/>
        <label>3</label>
    </ligand>
</feature>
<dbReference type="SUPFAM" id="SSF111249">
    <property type="entry name" value="Sulfolobus fructose-1,6-bisphosphatase-like"/>
    <property type="match status" value="1"/>
</dbReference>
<keyword evidence="12 15" id="KW-0456">Lyase</keyword>
<dbReference type="Proteomes" id="UP001221546">
    <property type="component" value="Chromosome"/>
</dbReference>
<evidence type="ECO:0000256" key="13">
    <source>
        <dbReference type="ARBA" id="ARBA00023270"/>
    </source>
</evidence>
<comment type="function">
    <text evidence="15">Catalyzes two subsequent steps in gluconeogenesis: the aldol condensation of dihydroxyacetone phosphate (DHAP) and glyceraldehyde-3-phosphate (GA3P) to fructose-1,6-bisphosphate (FBP), and the dephosphorylation of FBP to fructose-6-phosphate (F6P).</text>
</comment>
<feature type="binding site" evidence="15">
    <location>
        <position position="161"/>
    </location>
    <ligand>
        <name>dihydroxyacetone phosphate</name>
        <dbReference type="ChEBI" id="CHEBI:57642"/>
    </ligand>
</feature>
<feature type="binding site" evidence="15">
    <location>
        <position position="42"/>
    </location>
    <ligand>
        <name>Mg(2+)</name>
        <dbReference type="ChEBI" id="CHEBI:18420"/>
        <label>1</label>
    </ligand>
</feature>
<comment type="caution">
    <text evidence="15">Lacks conserved residue(s) required for the propagation of feature annotation.</text>
</comment>
<reference evidence="16 17" key="1">
    <citation type="submission" date="2023-04" db="EMBL/GenBank/DDBJ databases">
        <title>Australian commercial rhizobial inoculants.</title>
        <authorList>
            <person name="Kohlmeier M.G."/>
            <person name="O'Hara G.W."/>
            <person name="Colombi E."/>
            <person name="Ramsay J.P."/>
            <person name="Terpolilli J."/>
        </authorList>
    </citation>
    <scope>NUCLEOTIDE SEQUENCE [LARGE SCALE GENOMIC DNA]</scope>
    <source>
        <strain evidence="16 17">CB627</strain>
    </source>
</reference>
<feature type="binding site" evidence="15">
    <location>
        <position position="35"/>
    </location>
    <ligand>
        <name>Mg(2+)</name>
        <dbReference type="ChEBI" id="CHEBI:18420"/>
        <label>1</label>
    </ligand>
</feature>
<keyword evidence="14 15" id="KW-0119">Carbohydrate metabolism</keyword>
<evidence type="ECO:0000256" key="10">
    <source>
        <dbReference type="ARBA" id="ARBA00022801"/>
    </source>
</evidence>
<comment type="catalytic activity">
    <reaction evidence="15">
        <text>beta-D-fructose 1,6-bisphosphate = D-glyceraldehyde 3-phosphate + dihydroxyacetone phosphate</text>
        <dbReference type="Rhea" id="RHEA:14729"/>
        <dbReference type="ChEBI" id="CHEBI:32966"/>
        <dbReference type="ChEBI" id="CHEBI:57642"/>
        <dbReference type="ChEBI" id="CHEBI:59776"/>
        <dbReference type="EC" id="4.1.2.13"/>
    </reaction>
</comment>
<feature type="binding site" evidence="15">
    <location>
        <position position="160"/>
    </location>
    <ligand>
        <name>Mg(2+)</name>
        <dbReference type="ChEBI" id="CHEBI:18420"/>
        <label>2</label>
    </ligand>
</feature>
<feature type="binding site" description="in other chain" evidence="15">
    <location>
        <position position="379"/>
    </location>
    <ligand>
        <name>beta-D-fructose 1,6-bisphosphate</name>
        <dbReference type="ChEBI" id="CHEBI:32966"/>
        <note>ligand shared between dimeric partners</note>
    </ligand>
</feature>
<feature type="binding site" evidence="15">
    <location>
        <position position="76"/>
    </location>
    <ligand>
        <name>Mg(2+)</name>
        <dbReference type="ChEBI" id="CHEBI:18420"/>
        <label>1</label>
    </ligand>
</feature>
<keyword evidence="10 15" id="KW-0378">Hydrolase</keyword>
<feature type="binding site" description="in other chain" evidence="15">
    <location>
        <position position="42"/>
    </location>
    <ligand>
        <name>beta-D-fructose 1,6-bisphosphate</name>
        <dbReference type="ChEBI" id="CHEBI:32966"/>
        <note>ligand shared between dimeric partners</note>
    </ligand>
</feature>
<feature type="binding site" evidence="15">
    <location>
        <position position="296"/>
    </location>
    <ligand>
        <name>dihydroxyacetone phosphate</name>
        <dbReference type="ChEBI" id="CHEBI:57642"/>
    </ligand>
</feature>
<comment type="subunit">
    <text evidence="5 15">Homooctamer; dimer of tetramers.</text>
</comment>
<feature type="binding site" evidence="15">
    <location>
        <position position="77"/>
    </location>
    <ligand>
        <name>Mg(2+)</name>
        <dbReference type="ChEBI" id="CHEBI:18420"/>
        <label>2</label>
    </ligand>
</feature>
<dbReference type="InterPro" id="IPR036076">
    <property type="entry name" value="FBPase_V_sf"/>
</dbReference>
<evidence type="ECO:0000256" key="11">
    <source>
        <dbReference type="ARBA" id="ARBA00022842"/>
    </source>
</evidence>